<evidence type="ECO:0008006" key="7">
    <source>
        <dbReference type="Google" id="ProtNLM"/>
    </source>
</evidence>
<dbReference type="PANTHER" id="PTHR12187">
    <property type="entry name" value="AGAP000124-PA"/>
    <property type="match status" value="1"/>
</dbReference>
<dbReference type="InterPro" id="IPR039034">
    <property type="entry name" value="INPP4"/>
</dbReference>
<feature type="compositionally biased region" description="Polar residues" evidence="3">
    <location>
        <begin position="390"/>
        <end position="405"/>
    </location>
</feature>
<feature type="transmembrane region" description="Helical" evidence="4">
    <location>
        <begin position="801"/>
        <end position="821"/>
    </location>
</feature>
<dbReference type="AlphaFoldDB" id="A0A673BBB0"/>
<dbReference type="PANTHER" id="PTHR12187:SF3">
    <property type="entry name" value="INOSITOL POLYPHOSPHATE 4-PHOSPHATASE TYPE II"/>
    <property type="match status" value="1"/>
</dbReference>
<keyword evidence="4" id="KW-1133">Transmembrane helix</keyword>
<evidence type="ECO:0000256" key="1">
    <source>
        <dbReference type="ARBA" id="ARBA00022801"/>
    </source>
</evidence>
<keyword evidence="4" id="KW-0812">Transmembrane</keyword>
<accession>A0A673BBB0</accession>
<dbReference type="GO" id="GO:0005737">
    <property type="term" value="C:cytoplasm"/>
    <property type="evidence" value="ECO:0007669"/>
    <property type="project" value="TreeGrafter"/>
</dbReference>
<protein>
    <recommendedName>
        <fullName evidence="7">Inositol polyphosphate-4-phosphatase type II B</fullName>
    </recommendedName>
</protein>
<keyword evidence="2" id="KW-0443">Lipid metabolism</keyword>
<gene>
    <name evidence="5" type="primary">LOC115438587</name>
</gene>
<feature type="region of interest" description="Disordered" evidence="3">
    <location>
        <begin position="390"/>
        <end position="409"/>
    </location>
</feature>
<keyword evidence="4" id="KW-0472">Membrane</keyword>
<evidence type="ECO:0000256" key="4">
    <source>
        <dbReference type="SAM" id="Phobius"/>
    </source>
</evidence>
<evidence type="ECO:0000256" key="3">
    <source>
        <dbReference type="SAM" id="MobiDB-lite"/>
    </source>
</evidence>
<dbReference type="InParanoid" id="A0A673BBB0"/>
<organism evidence="5 6">
    <name type="scientific">Sphaeramia orbicularis</name>
    <name type="common">orbiculate cardinalfish</name>
    <dbReference type="NCBI Taxonomy" id="375764"/>
    <lineage>
        <taxon>Eukaryota</taxon>
        <taxon>Metazoa</taxon>
        <taxon>Chordata</taxon>
        <taxon>Craniata</taxon>
        <taxon>Vertebrata</taxon>
        <taxon>Euteleostomi</taxon>
        <taxon>Actinopterygii</taxon>
        <taxon>Neopterygii</taxon>
        <taxon>Teleostei</taxon>
        <taxon>Neoteleostei</taxon>
        <taxon>Acanthomorphata</taxon>
        <taxon>Gobiaria</taxon>
        <taxon>Kurtiformes</taxon>
        <taxon>Apogonoidei</taxon>
        <taxon>Apogonidae</taxon>
        <taxon>Apogoninae</taxon>
        <taxon>Sphaeramia</taxon>
    </lineage>
</organism>
<keyword evidence="1" id="KW-0378">Hydrolase</keyword>
<sequence length="823" mass="92538">MSSLSIYGSGSLLQGGSPQGFSFPTGFFGVFPLNEVREVKVFRLQMEVESKDKTPREHKVENKKRVILHLKHGSLCFVLLSNIEFFHVSCFLLFCLILLAQCPALCEYLHSSVHDKENSPMMRAVLCAQVCKVYRFQAEDHRWLLVREQMSETPLSFSLPKLLLNMLIQEHTRRVQDVKELGDLSPQWEELRCDVISHCNHLIGCYQETLADLENHSASSSFKSSSSKSDCHLQFVPTNLHSQRMEVTSPDSVWYEIMTFGAPADHHQAFKQGGLKRLLMISFHPPLVSSFSSASYSQDESSRARELLANVAQLQPLIFGLAEELLSASLELNVTRLQQILDSLVQEVKTETGQFVHALKDELVKSALFAVYTECSAHCIYSSRAKSNAMLPNNSPSSQDGPTSARQHDAIQRNMEYDEEEWDTVWANVAKSLNCIVAMVNRLQGREERPQVLTPSDQQDTSSPSSLSVLSWQEQLLPLVVTLRDCVREAVGKARTAMTFVILHGAATASVALGTTQLIQRRHAVFSQALSAVVLGFLLKLYGGLDDVDFLQQLHRVGVLAEFEGLLSTYGDEVGMLEDMEVGVADLSGVTFTVIEAKTEQPDHLLPTLSGTWGTLVVKVPLPSETFASLPQELKEGHLIRLHPVFFNIGINQQQSLAERFGDSSLQERLNQQSCERLKAYCDALRDKLPEIGEALFHSGDQMLPDLLSSLDHCIENKKRKNVEVLWMAAMVCRKVNGIRLTSCKSAKDRTAMSVTLEQCVLLREQHTLSQQDFSTALDCMRRDGCRTENVKKNVGSRKFAFNRMLFFFVTYVQIFTLSWFSW</sequence>
<evidence type="ECO:0000313" key="6">
    <source>
        <dbReference type="Proteomes" id="UP000472271"/>
    </source>
</evidence>
<reference evidence="5" key="2">
    <citation type="submission" date="2025-08" db="UniProtKB">
        <authorList>
            <consortium name="Ensembl"/>
        </authorList>
    </citation>
    <scope>IDENTIFICATION</scope>
</reference>
<evidence type="ECO:0000313" key="5">
    <source>
        <dbReference type="Ensembl" id="ENSSORP00005039681.1"/>
    </source>
</evidence>
<dbReference type="Proteomes" id="UP000472271">
    <property type="component" value="Chromosome 18"/>
</dbReference>
<evidence type="ECO:0000256" key="2">
    <source>
        <dbReference type="ARBA" id="ARBA00023098"/>
    </source>
</evidence>
<dbReference type="Gene3D" id="6.10.250.230">
    <property type="match status" value="1"/>
</dbReference>
<dbReference type="GO" id="GO:0016316">
    <property type="term" value="F:phosphatidylinositol-3,4-bisphosphate 4-phosphatase activity"/>
    <property type="evidence" value="ECO:0007669"/>
    <property type="project" value="InterPro"/>
</dbReference>
<reference evidence="5" key="3">
    <citation type="submission" date="2025-09" db="UniProtKB">
        <authorList>
            <consortium name="Ensembl"/>
        </authorList>
    </citation>
    <scope>IDENTIFICATION</scope>
</reference>
<proteinExistence type="predicted"/>
<reference evidence="5" key="1">
    <citation type="submission" date="2019-06" db="EMBL/GenBank/DDBJ databases">
        <authorList>
            <consortium name="Wellcome Sanger Institute Data Sharing"/>
        </authorList>
    </citation>
    <scope>NUCLEOTIDE SEQUENCE [LARGE SCALE GENOMIC DNA]</scope>
</reference>
<name>A0A673BBB0_9TELE</name>
<dbReference type="Ensembl" id="ENSSORT00005040693.1">
    <property type="protein sequence ID" value="ENSSORP00005039681.1"/>
    <property type="gene ID" value="ENSSORG00005018513.1"/>
</dbReference>
<keyword evidence="6" id="KW-1185">Reference proteome</keyword>